<evidence type="ECO:0000313" key="4">
    <source>
        <dbReference type="Proteomes" id="UP000316921"/>
    </source>
</evidence>
<feature type="chain" id="PRO_5021984506" evidence="2">
    <location>
        <begin position="23"/>
        <end position="232"/>
    </location>
</feature>
<dbReference type="PANTHER" id="PTHR46580">
    <property type="entry name" value="SENSOR KINASE-RELATED"/>
    <property type="match status" value="1"/>
</dbReference>
<sequence precursor="true">MTLGRLALIVPFALSLSTTATAQCTGTDYSILSHSAGSRPNEVALGDLDGDGALDAVTANRGCYNYLLDQWEGFGVSVLLGDGAGGFSAPIHYPFAVGHAELTGVDLGDVDGDGALDLVTVNYLAGSMTLLRGLGDGSFTAAGSLYAGSYPSRVALGDIDGDGDLDVAVSNKTSVRLYNNLGAFAFSAFPTLAPEAYRAAVASVAGHLGHGDTLDLRRAQLFPLTAEETLAS</sequence>
<reference evidence="3 4" key="1">
    <citation type="submission" date="2019-02" db="EMBL/GenBank/DDBJ databases">
        <title>Deep-cultivation of Planctomycetes and their phenomic and genomic characterization uncovers novel biology.</title>
        <authorList>
            <person name="Wiegand S."/>
            <person name="Jogler M."/>
            <person name="Boedeker C."/>
            <person name="Pinto D."/>
            <person name="Vollmers J."/>
            <person name="Rivas-Marin E."/>
            <person name="Kohn T."/>
            <person name="Peeters S.H."/>
            <person name="Heuer A."/>
            <person name="Rast P."/>
            <person name="Oberbeckmann S."/>
            <person name="Bunk B."/>
            <person name="Jeske O."/>
            <person name="Meyerdierks A."/>
            <person name="Storesund J.E."/>
            <person name="Kallscheuer N."/>
            <person name="Luecker S."/>
            <person name="Lage O.M."/>
            <person name="Pohl T."/>
            <person name="Merkel B.J."/>
            <person name="Hornburger P."/>
            <person name="Mueller R.-W."/>
            <person name="Bruemmer F."/>
            <person name="Labrenz M."/>
            <person name="Spormann A.M."/>
            <person name="Op den Camp H."/>
            <person name="Overmann J."/>
            <person name="Amann R."/>
            <person name="Jetten M.S.M."/>
            <person name="Mascher T."/>
            <person name="Medema M.H."/>
            <person name="Devos D.P."/>
            <person name="Kaster A.-K."/>
            <person name="Ovreas L."/>
            <person name="Rohde M."/>
            <person name="Galperin M.Y."/>
            <person name="Jogler C."/>
        </authorList>
    </citation>
    <scope>NUCLEOTIDE SEQUENCE [LARGE SCALE GENOMIC DNA]</scope>
    <source>
        <strain evidence="3 4">Pla133</strain>
    </source>
</reference>
<organism evidence="3 4">
    <name type="scientific">Engelhardtia mirabilis</name>
    <dbReference type="NCBI Taxonomy" id="2528011"/>
    <lineage>
        <taxon>Bacteria</taxon>
        <taxon>Pseudomonadati</taxon>
        <taxon>Planctomycetota</taxon>
        <taxon>Planctomycetia</taxon>
        <taxon>Planctomycetia incertae sedis</taxon>
        <taxon>Engelhardtia</taxon>
    </lineage>
</organism>
<dbReference type="Gene3D" id="2.130.10.130">
    <property type="entry name" value="Integrin alpha, N-terminal"/>
    <property type="match status" value="1"/>
</dbReference>
<dbReference type="SUPFAM" id="SSF69318">
    <property type="entry name" value="Integrin alpha N-terminal domain"/>
    <property type="match status" value="1"/>
</dbReference>
<dbReference type="InterPro" id="IPR028994">
    <property type="entry name" value="Integrin_alpha_N"/>
</dbReference>
<keyword evidence="1 2" id="KW-0732">Signal</keyword>
<dbReference type="EMBL" id="CP036287">
    <property type="protein sequence ID" value="QDU66338.1"/>
    <property type="molecule type" value="Genomic_DNA"/>
</dbReference>
<dbReference type="Pfam" id="PF13517">
    <property type="entry name" value="FG-GAP_3"/>
    <property type="match status" value="1"/>
</dbReference>
<dbReference type="AlphaFoldDB" id="A0A518BH80"/>
<protein>
    <submittedName>
        <fullName evidence="3">FG-GAP repeat protein</fullName>
    </submittedName>
</protein>
<dbReference type="InterPro" id="IPR013517">
    <property type="entry name" value="FG-GAP"/>
</dbReference>
<evidence type="ECO:0000256" key="2">
    <source>
        <dbReference type="SAM" id="SignalP"/>
    </source>
</evidence>
<feature type="signal peptide" evidence="2">
    <location>
        <begin position="1"/>
        <end position="22"/>
    </location>
</feature>
<name>A0A518BH80_9BACT</name>
<accession>A0A518BH80</accession>
<gene>
    <name evidence="3" type="ORF">Pla133_14080</name>
</gene>
<evidence type="ECO:0000313" key="3">
    <source>
        <dbReference type="EMBL" id="QDU66338.1"/>
    </source>
</evidence>
<dbReference type="RefSeq" id="WP_419192199.1">
    <property type="nucleotide sequence ID" value="NZ_CP036287.1"/>
</dbReference>
<dbReference type="KEGG" id="pbap:Pla133_14080"/>
<dbReference type="Proteomes" id="UP000316921">
    <property type="component" value="Chromosome"/>
</dbReference>
<evidence type="ECO:0000256" key="1">
    <source>
        <dbReference type="ARBA" id="ARBA00022729"/>
    </source>
</evidence>
<keyword evidence="4" id="KW-1185">Reference proteome</keyword>
<dbReference type="PANTHER" id="PTHR46580:SF2">
    <property type="entry name" value="MAM DOMAIN-CONTAINING PROTEIN"/>
    <property type="match status" value="1"/>
</dbReference>
<proteinExistence type="predicted"/>